<name>A0A7S0R141_9CHLO</name>
<accession>A0A7S0R141</accession>
<feature type="region of interest" description="Disordered" evidence="1">
    <location>
        <begin position="1"/>
        <end position="72"/>
    </location>
</feature>
<feature type="compositionally biased region" description="Polar residues" evidence="1">
    <location>
        <begin position="1"/>
        <end position="10"/>
    </location>
</feature>
<protein>
    <submittedName>
        <fullName evidence="2">Uncharacterized protein</fullName>
    </submittedName>
</protein>
<proteinExistence type="predicted"/>
<dbReference type="EMBL" id="HBFB01001158">
    <property type="protein sequence ID" value="CAD8663323.1"/>
    <property type="molecule type" value="Transcribed_RNA"/>
</dbReference>
<gene>
    <name evidence="2" type="ORF">CLEI1391_LOCUS570</name>
</gene>
<sequence length="120" mass="12853">MHECCDSSSPPDHMHSNCKQPHFPCPTKAGNGTTSTASATSQAPSTQSNPTQPKQSQQAGYLAPSRGVVTVPPPAQHSRALLPCYHRVALHCCKARTTRATVTTYVTHVAVTAARCTWRT</sequence>
<feature type="compositionally biased region" description="Polar residues" evidence="1">
    <location>
        <begin position="49"/>
        <end position="59"/>
    </location>
</feature>
<organism evidence="2">
    <name type="scientific">Chlamydomonas leiostraca</name>
    <dbReference type="NCBI Taxonomy" id="1034604"/>
    <lineage>
        <taxon>Eukaryota</taxon>
        <taxon>Viridiplantae</taxon>
        <taxon>Chlorophyta</taxon>
        <taxon>core chlorophytes</taxon>
        <taxon>Chlorophyceae</taxon>
        <taxon>CS clade</taxon>
        <taxon>Chlamydomonadales</taxon>
        <taxon>Chlamydomonadaceae</taxon>
        <taxon>Chlamydomonas</taxon>
    </lineage>
</organism>
<evidence type="ECO:0000313" key="2">
    <source>
        <dbReference type="EMBL" id="CAD8663323.1"/>
    </source>
</evidence>
<feature type="compositionally biased region" description="Low complexity" evidence="1">
    <location>
        <begin position="33"/>
        <end position="48"/>
    </location>
</feature>
<reference evidence="2" key="1">
    <citation type="submission" date="2021-01" db="EMBL/GenBank/DDBJ databases">
        <authorList>
            <person name="Corre E."/>
            <person name="Pelletier E."/>
            <person name="Niang G."/>
            <person name="Scheremetjew M."/>
            <person name="Finn R."/>
            <person name="Kale V."/>
            <person name="Holt S."/>
            <person name="Cochrane G."/>
            <person name="Meng A."/>
            <person name="Brown T."/>
            <person name="Cohen L."/>
        </authorList>
    </citation>
    <scope>NUCLEOTIDE SEQUENCE</scope>
    <source>
        <strain evidence="2">SAG 11-49</strain>
    </source>
</reference>
<dbReference type="AlphaFoldDB" id="A0A7S0R141"/>
<evidence type="ECO:0000256" key="1">
    <source>
        <dbReference type="SAM" id="MobiDB-lite"/>
    </source>
</evidence>